<protein>
    <recommendedName>
        <fullName evidence="3">Reverse transcriptase domain-containing protein</fullName>
    </recommendedName>
</protein>
<organism evidence="1 2">
    <name type="scientific">Cyclotella atomus</name>
    <dbReference type="NCBI Taxonomy" id="382360"/>
    <lineage>
        <taxon>Eukaryota</taxon>
        <taxon>Sar</taxon>
        <taxon>Stramenopiles</taxon>
        <taxon>Ochrophyta</taxon>
        <taxon>Bacillariophyta</taxon>
        <taxon>Coscinodiscophyceae</taxon>
        <taxon>Thalassiosirophycidae</taxon>
        <taxon>Stephanodiscales</taxon>
        <taxon>Stephanodiscaceae</taxon>
        <taxon>Cyclotella</taxon>
    </lineage>
</organism>
<evidence type="ECO:0000313" key="2">
    <source>
        <dbReference type="Proteomes" id="UP001530400"/>
    </source>
</evidence>
<dbReference type="PANTHER" id="PTHR21301:SF10">
    <property type="entry name" value="REVERSE TRANSCRIPTASE DOMAIN-CONTAINING PROTEIN"/>
    <property type="match status" value="1"/>
</dbReference>
<evidence type="ECO:0008006" key="3">
    <source>
        <dbReference type="Google" id="ProtNLM"/>
    </source>
</evidence>
<proteinExistence type="predicted"/>
<evidence type="ECO:0000313" key="1">
    <source>
        <dbReference type="EMBL" id="KAL3773692.1"/>
    </source>
</evidence>
<reference evidence="1 2" key="1">
    <citation type="submission" date="2024-10" db="EMBL/GenBank/DDBJ databases">
        <title>Updated reference genomes for cyclostephanoid diatoms.</title>
        <authorList>
            <person name="Roberts W.R."/>
            <person name="Alverson A.J."/>
        </authorList>
    </citation>
    <scope>NUCLEOTIDE SEQUENCE [LARGE SCALE GENOMIC DNA]</scope>
    <source>
        <strain evidence="1 2">AJA010-31</strain>
    </source>
</reference>
<dbReference type="AlphaFoldDB" id="A0ABD3NFJ0"/>
<gene>
    <name evidence="1" type="ORF">ACHAWO_010131</name>
</gene>
<dbReference type="EMBL" id="JALLPJ020001224">
    <property type="protein sequence ID" value="KAL3773692.1"/>
    <property type="molecule type" value="Genomic_DNA"/>
</dbReference>
<keyword evidence="2" id="KW-1185">Reference proteome</keyword>
<name>A0ABD3NFJ0_9STRA</name>
<comment type="caution">
    <text evidence="1">The sequence shown here is derived from an EMBL/GenBank/DDBJ whole genome shotgun (WGS) entry which is preliminary data.</text>
</comment>
<accession>A0ABD3NFJ0</accession>
<sequence length="644" mass="74703">MPEELYFSQPKSKSIFIFTKQALPPGTISLLSNGLKFCLRASKPTNNIEKSIKRFQDDVRTRYFVQNVLGDNNNDNDFNPKLYIKNPLWEPPEASFEIESAMDYFAEHIRIKQHKFSKAHVDRNTTALQINALRSLKNHDKFVIIEADKNMGVTIWERDTYIKQVLSEHLSNAEVYENITHQIQEKIYDVNAALQRFIDNNERYLSKSVLTFFARSQLIHKSKIAVFRATAKVHKKPVMLRPVVAKCGTAIESVSKWLDCELQKLKSEIPWCIKDSESFRAEVIKLDLPPNARLVTFDAKSMYSNIDLDHAMPVMKHWFESYSGPDLAPVDTLLQALSLVMRWNIFKFGDSYFQQLIGTAMGTSAAVFFANLYFAYHEKHRILPEFRNPAQAIDNIAPTDLTITGDVIRIFWYARFIDDVFLIWLGDCDARWNALVDLFNNFGILKWDCEKPKKSVNFLDLNLTIEGRRIVTRTYQKPDNPYLYIPPHSAHPDGIVRGTIYGLLRTYYYQNSKYSDFIHYGKLLFLRHVNQGWDPKILKEVFATALRKLKTNLEKPPTPVTEPAIEEEERRLFFHMQYHPKDIPRREIRHIYDDLCKTTLEAELGITQLTIAYSRPTTIGSVIAKSDLYQVEGKEVSKYIAGEL</sequence>
<dbReference type="PANTHER" id="PTHR21301">
    <property type="entry name" value="REVERSE TRANSCRIPTASE"/>
    <property type="match status" value="1"/>
</dbReference>
<dbReference type="Proteomes" id="UP001530400">
    <property type="component" value="Unassembled WGS sequence"/>
</dbReference>